<dbReference type="AlphaFoldDB" id="A0A0L6V7H3"/>
<dbReference type="Proteomes" id="UP000037035">
    <property type="component" value="Unassembled WGS sequence"/>
</dbReference>
<name>A0A0L6V7H3_9BASI</name>
<gene>
    <name evidence="1" type="ORF">VP01_2327g3</name>
</gene>
<comment type="caution">
    <text evidence="1">The sequence shown here is derived from an EMBL/GenBank/DDBJ whole genome shotgun (WGS) entry which is preliminary data.</text>
</comment>
<organism evidence="1 2">
    <name type="scientific">Puccinia sorghi</name>
    <dbReference type="NCBI Taxonomy" id="27349"/>
    <lineage>
        <taxon>Eukaryota</taxon>
        <taxon>Fungi</taxon>
        <taxon>Dikarya</taxon>
        <taxon>Basidiomycota</taxon>
        <taxon>Pucciniomycotina</taxon>
        <taxon>Pucciniomycetes</taxon>
        <taxon>Pucciniales</taxon>
        <taxon>Pucciniaceae</taxon>
        <taxon>Puccinia</taxon>
    </lineage>
</organism>
<sequence length="336" mass="38252">MLSTTWKSPSQSSISYLWTVKSDRLCIYKRRMWHLIAASNGIHEITAAFHLSDLLSYSRSLADFTCIFDKLQKDLAQDPLGCGQPLSVKVQFGVGLYQMAHGSLYLTICHVFSIAKETTYKASGQFFKAMIKDVFSPEILMFLFHPSFASLNSEEEWWGKQISIIIPPDDNWFYINGRSWASIVFQCVVDCEGNFRNFHLSLLSVFGVMIDYILFPLSLIGQSFQLGATLAPMIPCDTFLVEDAGYPTNVGILLPYSLQEFGKLKSQFQILLHSHNASPGNSRNKMFACMILHNLLNCWVSLYLQCWDKCTVQEHCFSAVSMMTKRDIIRDMLYSP</sequence>
<dbReference type="EMBL" id="LAVV01007200">
    <property type="protein sequence ID" value="KNZ56751.1"/>
    <property type="molecule type" value="Genomic_DNA"/>
</dbReference>
<accession>A0A0L6V7H3</accession>
<keyword evidence="2" id="KW-1185">Reference proteome</keyword>
<dbReference type="VEuPathDB" id="FungiDB:VP01_2327g3"/>
<reference evidence="1 2" key="1">
    <citation type="submission" date="2015-08" db="EMBL/GenBank/DDBJ databases">
        <title>Next Generation Sequencing and Analysis of the Genome of Puccinia sorghi L Schw, the Causal Agent of Maize Common Rust.</title>
        <authorList>
            <person name="Rochi L."/>
            <person name="Burguener G."/>
            <person name="Darino M."/>
            <person name="Turjanski A."/>
            <person name="Kreff E."/>
            <person name="Dieguez M.J."/>
            <person name="Sacco F."/>
        </authorList>
    </citation>
    <scope>NUCLEOTIDE SEQUENCE [LARGE SCALE GENOMIC DNA]</scope>
    <source>
        <strain evidence="1 2">RO10H11247</strain>
    </source>
</reference>
<evidence type="ECO:0000313" key="1">
    <source>
        <dbReference type="EMBL" id="KNZ56751.1"/>
    </source>
</evidence>
<protein>
    <recommendedName>
        <fullName evidence="3">DDE Tnp4 domain-containing protein</fullName>
    </recommendedName>
</protein>
<evidence type="ECO:0000313" key="2">
    <source>
        <dbReference type="Proteomes" id="UP000037035"/>
    </source>
</evidence>
<evidence type="ECO:0008006" key="3">
    <source>
        <dbReference type="Google" id="ProtNLM"/>
    </source>
</evidence>
<proteinExistence type="predicted"/>